<feature type="compositionally biased region" description="Basic and acidic residues" evidence="5">
    <location>
        <begin position="431"/>
        <end position="450"/>
    </location>
</feature>
<feature type="transmembrane region" description="Helical" evidence="6">
    <location>
        <begin position="84"/>
        <end position="106"/>
    </location>
</feature>
<dbReference type="PANTHER" id="PTHR31465:SF34">
    <property type="entry name" value="DOMAIN PROTEIN, PUTATIVE (AFU_ORTHOLOGUE AFUA_3G00480)-RELATED"/>
    <property type="match status" value="1"/>
</dbReference>
<evidence type="ECO:0000256" key="4">
    <source>
        <dbReference type="ARBA" id="ARBA00023136"/>
    </source>
</evidence>
<keyword evidence="3 6" id="KW-1133">Transmembrane helix</keyword>
<evidence type="ECO:0000256" key="3">
    <source>
        <dbReference type="ARBA" id="ARBA00022989"/>
    </source>
</evidence>
<comment type="subcellular location">
    <subcellularLocation>
        <location evidence="1">Membrane</location>
        <topology evidence="1">Multi-pass membrane protein</topology>
    </subcellularLocation>
</comment>
<feature type="transmembrane region" description="Helical" evidence="6">
    <location>
        <begin position="258"/>
        <end position="277"/>
    </location>
</feature>
<dbReference type="EMBL" id="JAPCWZ010000006">
    <property type="protein sequence ID" value="KAK8859754.1"/>
    <property type="molecule type" value="Genomic_DNA"/>
</dbReference>
<evidence type="ECO:0000256" key="5">
    <source>
        <dbReference type="SAM" id="MobiDB-lite"/>
    </source>
</evidence>
<dbReference type="PANTHER" id="PTHR31465">
    <property type="entry name" value="PROTEIN RTA1-RELATED"/>
    <property type="match status" value="1"/>
</dbReference>
<name>A0ABR2I9S1_9PEZI</name>
<feature type="region of interest" description="Disordered" evidence="5">
    <location>
        <begin position="334"/>
        <end position="393"/>
    </location>
</feature>
<evidence type="ECO:0000313" key="8">
    <source>
        <dbReference type="Proteomes" id="UP001390339"/>
    </source>
</evidence>
<dbReference type="Proteomes" id="UP001390339">
    <property type="component" value="Unassembled WGS sequence"/>
</dbReference>
<feature type="region of interest" description="Disordered" evidence="5">
    <location>
        <begin position="412"/>
        <end position="450"/>
    </location>
</feature>
<proteinExistence type="predicted"/>
<feature type="transmembrane region" description="Helical" evidence="6">
    <location>
        <begin position="210"/>
        <end position="230"/>
    </location>
</feature>
<keyword evidence="2 6" id="KW-0812">Transmembrane</keyword>
<accession>A0ABR2I9S1</accession>
<feature type="transmembrane region" description="Helical" evidence="6">
    <location>
        <begin position="169"/>
        <end position="189"/>
    </location>
</feature>
<comment type="caution">
    <text evidence="7">The sequence shown here is derived from an EMBL/GenBank/DDBJ whole genome shotgun (WGS) entry which is preliminary data.</text>
</comment>
<evidence type="ECO:0000256" key="6">
    <source>
        <dbReference type="SAM" id="Phobius"/>
    </source>
</evidence>
<feature type="transmembrane region" description="Helical" evidence="6">
    <location>
        <begin position="127"/>
        <end position="149"/>
    </location>
</feature>
<reference evidence="7 8" key="1">
    <citation type="journal article" date="2024" name="IMA Fungus">
        <title>Apiospora arundinis, a panoply of carbohydrate-active enzymes and secondary metabolites.</title>
        <authorList>
            <person name="Sorensen T."/>
            <person name="Petersen C."/>
            <person name="Muurmann A.T."/>
            <person name="Christiansen J.V."/>
            <person name="Brundto M.L."/>
            <person name="Overgaard C.K."/>
            <person name="Boysen A.T."/>
            <person name="Wollenberg R.D."/>
            <person name="Larsen T.O."/>
            <person name="Sorensen J.L."/>
            <person name="Nielsen K.L."/>
            <person name="Sondergaard T.E."/>
        </authorList>
    </citation>
    <scope>NUCLEOTIDE SEQUENCE [LARGE SCALE GENOMIC DNA]</scope>
    <source>
        <strain evidence="7 8">AAU 773</strain>
    </source>
</reference>
<feature type="transmembrane region" description="Helical" evidence="6">
    <location>
        <begin position="44"/>
        <end position="64"/>
    </location>
</feature>
<organism evidence="7 8">
    <name type="scientific">Apiospora arundinis</name>
    <dbReference type="NCBI Taxonomy" id="335852"/>
    <lineage>
        <taxon>Eukaryota</taxon>
        <taxon>Fungi</taxon>
        <taxon>Dikarya</taxon>
        <taxon>Ascomycota</taxon>
        <taxon>Pezizomycotina</taxon>
        <taxon>Sordariomycetes</taxon>
        <taxon>Xylariomycetidae</taxon>
        <taxon>Amphisphaeriales</taxon>
        <taxon>Apiosporaceae</taxon>
        <taxon>Apiospora</taxon>
    </lineage>
</organism>
<evidence type="ECO:0000313" key="7">
    <source>
        <dbReference type="EMBL" id="KAK8859754.1"/>
    </source>
</evidence>
<dbReference type="Pfam" id="PF04479">
    <property type="entry name" value="RTA1"/>
    <property type="match status" value="1"/>
</dbReference>
<feature type="transmembrane region" description="Helical" evidence="6">
    <location>
        <begin position="20"/>
        <end position="37"/>
    </location>
</feature>
<protein>
    <submittedName>
        <fullName evidence="7">RTA1 domain protein</fullName>
    </submittedName>
</protein>
<evidence type="ECO:0000256" key="2">
    <source>
        <dbReference type="ARBA" id="ARBA00022692"/>
    </source>
</evidence>
<evidence type="ECO:0000256" key="1">
    <source>
        <dbReference type="ARBA" id="ARBA00004141"/>
    </source>
</evidence>
<dbReference type="InterPro" id="IPR007568">
    <property type="entry name" value="RTA1"/>
</dbReference>
<keyword evidence="4 6" id="KW-0472">Membrane</keyword>
<gene>
    <name evidence="7" type="ORF">PGQ11_010488</name>
</gene>
<sequence>MAYGDPVLYSLYIYKPNQVALIVFAALYALSAICHTWQCHRYKAWRVVGVHPICGVLFIIGYATRAWVAYGTNYLYDEDNAASLGIFIISQVFIYCAPPLLELGNYHILARLFYYVPYLAVVPGRRIMVIFGGIMLVVEGLNGIGAALGTNPKITNTAIGTGIMLTANAVQVAVILTFLVLAGLFHYRCETRGSRTGMLHPQIRRGIRKIMLTLYVSMLLILVRCIYRLVEHTGDNHIEYDNVEAMKKVHPFLRYEHWFLIFEAGLMLINSGLWNVFHPGRFLPRNVQIYIARDGTEVEVQRPFDDREGWQKVLHVLTLCVAYRKADGSPLPSRKERAGLVKAPPLDSGYDSVRQPPMAYEEGTPHNKYYANGSRENGGGHGEGRRKSEAKSSSPVEIVLNVLTLGLYGALASPSSKQKNRRPGSFQELGEYPRTDRYDSHERLRVPSQH</sequence>
<keyword evidence="8" id="KW-1185">Reference proteome</keyword>